<comment type="subcellular location">
    <subcellularLocation>
        <location evidence="1">Cytoplasm</location>
    </subcellularLocation>
</comment>
<dbReference type="InterPro" id="IPR011009">
    <property type="entry name" value="Kinase-like_dom_sf"/>
</dbReference>
<dbReference type="GO" id="GO:0005524">
    <property type="term" value="F:ATP binding"/>
    <property type="evidence" value="ECO:0007669"/>
    <property type="project" value="UniProtKB-UniRule"/>
</dbReference>
<dbReference type="PANTHER" id="PTHR45832:SF22">
    <property type="entry name" value="SERINE_THREONINE-PROTEIN KINASE SAMKA-RELATED"/>
    <property type="match status" value="1"/>
</dbReference>
<dbReference type="InterPro" id="IPR036936">
    <property type="entry name" value="CRIB_dom_sf"/>
</dbReference>
<evidence type="ECO:0000313" key="17">
    <source>
        <dbReference type="EMBL" id="KAF2434284.1"/>
    </source>
</evidence>
<dbReference type="PANTHER" id="PTHR45832">
    <property type="entry name" value="SERINE/THREONINE-PROTEIN KINASE SAMKA-RELATED-RELATED"/>
    <property type="match status" value="1"/>
</dbReference>
<dbReference type="GO" id="GO:0004674">
    <property type="term" value="F:protein serine/threonine kinase activity"/>
    <property type="evidence" value="ECO:0007669"/>
    <property type="project" value="UniProtKB-KW"/>
</dbReference>
<sequence length="681" mass="75042">MDRITPPRSDSSGTKSPRQRYSDEPTRPESTRKKSMFSTLLNGVKGSPRRPTISTPTNPTHVTHVSIDNETGQYTGLPPEWQRMLQQSGITEEEQKQNPDAIKKIVGFYKDSTERRSDEGVWHKFENAKGYDSPSASSGSFSSGTGNGPLSPHMGAMMTPMMSPPQSPRFPSNTMDSFENPRAPPPIPRSTPSVGAPLSPVANGNTLMPHRPAPRPPGGGVSSPNLAIRTAPQAPAPIASSNFLGDASAPRVQYAPPSTTESPTGTPLSRSRSNTANAATNGNVQLQYNPPLINPAQQYQQQQQQSMFAAQQKMMMTHQEQLHRSQSTKQPPSFQRQNTPPAGDIPQYVPTAQPIPMPQQLPRAEAQPRARPRVRQSTAIDIVARLREVCTPADPTELYKNFNKIGQGASGGVYTALERSTQRLVAIKQMNLEQQPKKDLIMNEILVMRESKHKNIVNFMDSYLVKGDLWVVMEFMEGGSLTDVVTYNMMTEGQIAGVCRETLHGLQHLHSKGVIHRDIKSDNVLLSLEGNIKLTDFGFCAQIDQAHTKRNTMVGTPYWMAPEVVTRKEYGRKIDIWSLGIMAIEMVEGEPPYLNESPLRALFLIATNGTPQLKDPGNLSKLFHDFLGLALKVDPEKRASAHDLLTHEFIRQAAPLTTLAPLVLAAREARLNERKKKNGGG</sequence>
<keyword evidence="8 13" id="KW-0547">Nucleotide-binding</keyword>
<dbReference type="PROSITE" id="PS50108">
    <property type="entry name" value="CRIB"/>
    <property type="match status" value="1"/>
</dbReference>
<feature type="compositionally biased region" description="Low complexity" evidence="14">
    <location>
        <begin position="256"/>
        <end position="269"/>
    </location>
</feature>
<keyword evidence="4" id="KW-0963">Cytoplasm</keyword>
<evidence type="ECO:0000256" key="14">
    <source>
        <dbReference type="SAM" id="MobiDB-lite"/>
    </source>
</evidence>
<evidence type="ECO:0000313" key="18">
    <source>
        <dbReference type="Proteomes" id="UP000800235"/>
    </source>
</evidence>
<dbReference type="Gene3D" id="3.30.200.20">
    <property type="entry name" value="Phosphorylase Kinase, domain 1"/>
    <property type="match status" value="1"/>
</dbReference>
<comment type="caution">
    <text evidence="17">The sequence shown here is derived from an EMBL/GenBank/DDBJ whole genome shotgun (WGS) entry which is preliminary data.</text>
</comment>
<evidence type="ECO:0000259" key="15">
    <source>
        <dbReference type="PROSITE" id="PS50011"/>
    </source>
</evidence>
<dbReference type="Pfam" id="PF00069">
    <property type="entry name" value="Pkinase"/>
    <property type="match status" value="1"/>
</dbReference>
<dbReference type="Pfam" id="PF00786">
    <property type="entry name" value="PBD"/>
    <property type="match status" value="1"/>
</dbReference>
<dbReference type="GO" id="GO:0019236">
    <property type="term" value="P:response to pheromone"/>
    <property type="evidence" value="ECO:0007669"/>
    <property type="project" value="UniProtKB-KW"/>
</dbReference>
<feature type="compositionally biased region" description="Polar residues" evidence="14">
    <location>
        <begin position="324"/>
        <end position="340"/>
    </location>
</feature>
<feature type="domain" description="CRIB" evidence="16">
    <location>
        <begin position="53"/>
        <end position="66"/>
    </location>
</feature>
<keyword evidence="10 13" id="KW-0067">ATP-binding</keyword>
<comment type="similarity">
    <text evidence="2">Belongs to the protein kinase superfamily. STE Ser/Thr protein kinase family. STE20 subfamily.</text>
</comment>
<keyword evidence="7" id="KW-0808">Transferase</keyword>
<dbReference type="InterPro" id="IPR033923">
    <property type="entry name" value="PAK_BD"/>
</dbReference>
<evidence type="ECO:0000256" key="13">
    <source>
        <dbReference type="PROSITE-ProRule" id="PRU10141"/>
    </source>
</evidence>
<gene>
    <name evidence="17" type="ORF">EJ08DRAFT_582428</name>
</gene>
<dbReference type="InterPro" id="IPR000095">
    <property type="entry name" value="CRIB_dom"/>
</dbReference>
<dbReference type="InterPro" id="IPR008271">
    <property type="entry name" value="Ser/Thr_kinase_AS"/>
</dbReference>
<dbReference type="FunFam" id="3.30.200.20:FF:000385">
    <property type="entry name" value="Non-specific serine/threonine protein kinase"/>
    <property type="match status" value="1"/>
</dbReference>
<keyword evidence="6" id="KW-0723">Serine/threonine-protein kinase</keyword>
<evidence type="ECO:0000256" key="2">
    <source>
        <dbReference type="ARBA" id="ARBA00008874"/>
    </source>
</evidence>
<dbReference type="PROSITE" id="PS50011">
    <property type="entry name" value="PROTEIN_KINASE_DOM"/>
    <property type="match status" value="1"/>
</dbReference>
<evidence type="ECO:0000256" key="6">
    <source>
        <dbReference type="ARBA" id="ARBA00022527"/>
    </source>
</evidence>
<feature type="compositionally biased region" description="Low complexity" evidence="14">
    <location>
        <begin position="360"/>
        <end position="369"/>
    </location>
</feature>
<protein>
    <recommendedName>
        <fullName evidence="3">non-specific serine/threonine protein kinase</fullName>
        <ecNumber evidence="3">2.7.11.1</ecNumber>
    </recommendedName>
</protein>
<dbReference type="FunFam" id="1.10.510.10:FF:000011">
    <property type="entry name" value="Non-specific serine/threonine protein kinase"/>
    <property type="match status" value="1"/>
</dbReference>
<dbReference type="InterPro" id="IPR051931">
    <property type="entry name" value="PAK3-like"/>
</dbReference>
<feature type="domain" description="Protein kinase" evidence="15">
    <location>
        <begin position="399"/>
        <end position="650"/>
    </location>
</feature>
<dbReference type="SUPFAM" id="SSF56112">
    <property type="entry name" value="Protein kinase-like (PK-like)"/>
    <property type="match status" value="1"/>
</dbReference>
<dbReference type="CDD" id="cd06614">
    <property type="entry name" value="STKc_PAK"/>
    <property type="match status" value="1"/>
</dbReference>
<evidence type="ECO:0000256" key="4">
    <source>
        <dbReference type="ARBA" id="ARBA00022490"/>
    </source>
</evidence>
<dbReference type="Gene3D" id="1.10.510.10">
    <property type="entry name" value="Transferase(Phosphotransferase) domain 1"/>
    <property type="match status" value="1"/>
</dbReference>
<dbReference type="AlphaFoldDB" id="A0A9P4U144"/>
<evidence type="ECO:0000256" key="3">
    <source>
        <dbReference type="ARBA" id="ARBA00012513"/>
    </source>
</evidence>
<organism evidence="17 18">
    <name type="scientific">Tothia fuscella</name>
    <dbReference type="NCBI Taxonomy" id="1048955"/>
    <lineage>
        <taxon>Eukaryota</taxon>
        <taxon>Fungi</taxon>
        <taxon>Dikarya</taxon>
        <taxon>Ascomycota</taxon>
        <taxon>Pezizomycotina</taxon>
        <taxon>Dothideomycetes</taxon>
        <taxon>Pleosporomycetidae</taxon>
        <taxon>Venturiales</taxon>
        <taxon>Cylindrosympodiaceae</taxon>
        <taxon>Tothia</taxon>
    </lineage>
</organism>
<feature type="compositionally biased region" description="Low complexity" evidence="14">
    <location>
        <begin position="130"/>
        <end position="144"/>
    </location>
</feature>
<dbReference type="Proteomes" id="UP000800235">
    <property type="component" value="Unassembled WGS sequence"/>
</dbReference>
<feature type="region of interest" description="Disordered" evidence="14">
    <location>
        <begin position="128"/>
        <end position="276"/>
    </location>
</feature>
<feature type="region of interest" description="Disordered" evidence="14">
    <location>
        <begin position="316"/>
        <end position="374"/>
    </location>
</feature>
<comment type="catalytic activity">
    <reaction evidence="11">
        <text>L-threonyl-[protein] + ATP = O-phospho-L-threonyl-[protein] + ADP + H(+)</text>
        <dbReference type="Rhea" id="RHEA:46608"/>
        <dbReference type="Rhea" id="RHEA-COMP:11060"/>
        <dbReference type="Rhea" id="RHEA-COMP:11605"/>
        <dbReference type="ChEBI" id="CHEBI:15378"/>
        <dbReference type="ChEBI" id="CHEBI:30013"/>
        <dbReference type="ChEBI" id="CHEBI:30616"/>
        <dbReference type="ChEBI" id="CHEBI:61977"/>
        <dbReference type="ChEBI" id="CHEBI:456216"/>
        <dbReference type="EC" id="2.7.11.1"/>
    </reaction>
</comment>
<evidence type="ECO:0000256" key="9">
    <source>
        <dbReference type="ARBA" id="ARBA00022777"/>
    </source>
</evidence>
<dbReference type="EMBL" id="MU007017">
    <property type="protein sequence ID" value="KAF2434284.1"/>
    <property type="molecule type" value="Genomic_DNA"/>
</dbReference>
<dbReference type="CDD" id="cd01093">
    <property type="entry name" value="CRIB_PAK_like"/>
    <property type="match status" value="1"/>
</dbReference>
<dbReference type="SMART" id="SM00220">
    <property type="entry name" value="S_TKc"/>
    <property type="match status" value="1"/>
</dbReference>
<evidence type="ECO:0000256" key="1">
    <source>
        <dbReference type="ARBA" id="ARBA00004496"/>
    </source>
</evidence>
<dbReference type="InterPro" id="IPR000719">
    <property type="entry name" value="Prot_kinase_dom"/>
</dbReference>
<accession>A0A9P4U144</accession>
<feature type="binding site" evidence="13">
    <location>
        <position position="428"/>
    </location>
    <ligand>
        <name>ATP</name>
        <dbReference type="ChEBI" id="CHEBI:30616"/>
    </ligand>
</feature>
<proteinExistence type="inferred from homology"/>
<name>A0A9P4U144_9PEZI</name>
<feature type="compositionally biased region" description="Basic and acidic residues" evidence="14">
    <location>
        <begin position="20"/>
        <end position="32"/>
    </location>
</feature>
<feature type="region of interest" description="Disordered" evidence="14">
    <location>
        <begin position="1"/>
        <end position="64"/>
    </location>
</feature>
<dbReference type="PROSITE" id="PS00108">
    <property type="entry name" value="PROTEIN_KINASE_ST"/>
    <property type="match status" value="1"/>
</dbReference>
<reference evidence="17" key="1">
    <citation type="journal article" date="2020" name="Stud. Mycol.">
        <title>101 Dothideomycetes genomes: a test case for predicting lifestyles and emergence of pathogens.</title>
        <authorList>
            <person name="Haridas S."/>
            <person name="Albert R."/>
            <person name="Binder M."/>
            <person name="Bloem J."/>
            <person name="Labutti K."/>
            <person name="Salamov A."/>
            <person name="Andreopoulos B."/>
            <person name="Baker S."/>
            <person name="Barry K."/>
            <person name="Bills G."/>
            <person name="Bluhm B."/>
            <person name="Cannon C."/>
            <person name="Castanera R."/>
            <person name="Culley D."/>
            <person name="Daum C."/>
            <person name="Ezra D."/>
            <person name="Gonzalez J."/>
            <person name="Henrissat B."/>
            <person name="Kuo A."/>
            <person name="Liang C."/>
            <person name="Lipzen A."/>
            <person name="Lutzoni F."/>
            <person name="Magnuson J."/>
            <person name="Mondo S."/>
            <person name="Nolan M."/>
            <person name="Ohm R."/>
            <person name="Pangilinan J."/>
            <person name="Park H.-J."/>
            <person name="Ramirez L."/>
            <person name="Alfaro M."/>
            <person name="Sun H."/>
            <person name="Tritt A."/>
            <person name="Yoshinaga Y."/>
            <person name="Zwiers L.-H."/>
            <person name="Turgeon B."/>
            <person name="Goodwin S."/>
            <person name="Spatafora J."/>
            <person name="Crous P."/>
            <person name="Grigoriev I."/>
        </authorList>
    </citation>
    <scope>NUCLEOTIDE SEQUENCE</scope>
    <source>
        <strain evidence="17">CBS 130266</strain>
    </source>
</reference>
<keyword evidence="5" id="KW-0589">Pheromone response</keyword>
<dbReference type="Gene3D" id="3.90.810.10">
    <property type="entry name" value="CRIB domain"/>
    <property type="match status" value="1"/>
</dbReference>
<evidence type="ECO:0000256" key="5">
    <source>
        <dbReference type="ARBA" id="ARBA00022507"/>
    </source>
</evidence>
<dbReference type="EC" id="2.7.11.1" evidence="3"/>
<evidence type="ECO:0000256" key="10">
    <source>
        <dbReference type="ARBA" id="ARBA00022840"/>
    </source>
</evidence>
<dbReference type="OrthoDB" id="248923at2759"/>
<evidence type="ECO:0000256" key="11">
    <source>
        <dbReference type="ARBA" id="ARBA00047899"/>
    </source>
</evidence>
<evidence type="ECO:0000256" key="12">
    <source>
        <dbReference type="ARBA" id="ARBA00048679"/>
    </source>
</evidence>
<dbReference type="PROSITE" id="PS00107">
    <property type="entry name" value="PROTEIN_KINASE_ATP"/>
    <property type="match status" value="1"/>
</dbReference>
<dbReference type="GO" id="GO:0030447">
    <property type="term" value="P:filamentous growth"/>
    <property type="evidence" value="ECO:0007669"/>
    <property type="project" value="UniProtKB-ARBA"/>
</dbReference>
<evidence type="ECO:0000259" key="16">
    <source>
        <dbReference type="PROSITE" id="PS50108"/>
    </source>
</evidence>
<keyword evidence="18" id="KW-1185">Reference proteome</keyword>
<evidence type="ECO:0000256" key="8">
    <source>
        <dbReference type="ARBA" id="ARBA00022741"/>
    </source>
</evidence>
<dbReference type="InterPro" id="IPR017441">
    <property type="entry name" value="Protein_kinase_ATP_BS"/>
</dbReference>
<evidence type="ECO:0000256" key="7">
    <source>
        <dbReference type="ARBA" id="ARBA00022679"/>
    </source>
</evidence>
<dbReference type="GO" id="GO:0005737">
    <property type="term" value="C:cytoplasm"/>
    <property type="evidence" value="ECO:0007669"/>
    <property type="project" value="UniProtKB-SubCell"/>
</dbReference>
<comment type="catalytic activity">
    <reaction evidence="12">
        <text>L-seryl-[protein] + ATP = O-phospho-L-seryl-[protein] + ADP + H(+)</text>
        <dbReference type="Rhea" id="RHEA:17989"/>
        <dbReference type="Rhea" id="RHEA-COMP:9863"/>
        <dbReference type="Rhea" id="RHEA-COMP:11604"/>
        <dbReference type="ChEBI" id="CHEBI:15378"/>
        <dbReference type="ChEBI" id="CHEBI:29999"/>
        <dbReference type="ChEBI" id="CHEBI:30616"/>
        <dbReference type="ChEBI" id="CHEBI:83421"/>
        <dbReference type="ChEBI" id="CHEBI:456216"/>
        <dbReference type="EC" id="2.7.11.1"/>
    </reaction>
</comment>
<feature type="compositionally biased region" description="Polar residues" evidence="14">
    <location>
        <begin position="52"/>
        <end position="64"/>
    </location>
</feature>
<keyword evidence="9" id="KW-0418">Kinase</keyword>
<dbReference type="SMART" id="SM00285">
    <property type="entry name" value="PBD"/>
    <property type="match status" value="1"/>
</dbReference>